<evidence type="ECO:0000256" key="1">
    <source>
        <dbReference type="ARBA" id="ARBA00001966"/>
    </source>
</evidence>
<proteinExistence type="predicted"/>
<dbReference type="Proteomes" id="UP001144372">
    <property type="component" value="Unassembled WGS sequence"/>
</dbReference>
<sequence>MLLYADEAGNILDCPHLEMVGASADLWRRLQPGDWIPLPLGSELFLLPARLPVGFNPETKRFEILSHDPVNPSQKVQAVAAFMAPAHTQTYSAAYKTLPGAPLLPLFAYTAVGWLNGRFVATGIRVDPDPRQDLRNFNPKTIERNARRRMNREKRNRLIQHLGKCAITYGCPAARNLFMDRWEAPLPTSPVCNARCLGCISFQEREDLCANQDRITFVPTPDEICGVAVPHLKDAPRAVVSFGQGCEGEPLLQAETLAQAVRMMRQETPRGTINLNTNGSLPQRVEKLCEAGLDSIRVSMNSSQPQYYQAYFNPRGYTFEDIKQSLKTVKDYGRFASINYFVLPGFTDSRPEFDSLCRFIEETRLDLIQMRNLNIDPEWYLRHLKIPRDEEPLGIRPLMKRLKDRFPELRLGYFNPCLNET</sequence>
<keyword evidence="4" id="KW-0479">Metal-binding</keyword>
<evidence type="ECO:0000313" key="8">
    <source>
        <dbReference type="EMBL" id="GLI34100.1"/>
    </source>
</evidence>
<evidence type="ECO:0000256" key="6">
    <source>
        <dbReference type="ARBA" id="ARBA00023014"/>
    </source>
</evidence>
<dbReference type="GO" id="GO:0046872">
    <property type="term" value="F:metal ion binding"/>
    <property type="evidence" value="ECO:0007669"/>
    <property type="project" value="UniProtKB-KW"/>
</dbReference>
<keyword evidence="9" id="KW-1185">Reference proteome</keyword>
<keyword evidence="3" id="KW-0949">S-adenosyl-L-methionine</keyword>
<dbReference type="InterPro" id="IPR013785">
    <property type="entry name" value="Aldolase_TIM"/>
</dbReference>
<dbReference type="CDD" id="cd01335">
    <property type="entry name" value="Radical_SAM"/>
    <property type="match status" value="1"/>
</dbReference>
<gene>
    <name evidence="8" type="ORF">DAMNIGENAA_15330</name>
</gene>
<comment type="caution">
    <text evidence="8">The sequence shown here is derived from an EMBL/GenBank/DDBJ whole genome shotgun (WGS) entry which is preliminary data.</text>
</comment>
<evidence type="ECO:0000313" key="9">
    <source>
        <dbReference type="Proteomes" id="UP001144372"/>
    </source>
</evidence>
<reference evidence="8" key="1">
    <citation type="submission" date="2022-12" db="EMBL/GenBank/DDBJ databases">
        <title>Reference genome sequencing for broad-spectrum identification of bacterial and archaeal isolates by mass spectrometry.</title>
        <authorList>
            <person name="Sekiguchi Y."/>
            <person name="Tourlousse D.M."/>
        </authorList>
    </citation>
    <scope>NUCLEOTIDE SEQUENCE</scope>
    <source>
        <strain evidence="8">ASRB1</strain>
    </source>
</reference>
<evidence type="ECO:0000256" key="4">
    <source>
        <dbReference type="ARBA" id="ARBA00022723"/>
    </source>
</evidence>
<keyword evidence="6" id="KW-0411">Iron-sulfur</keyword>
<evidence type="ECO:0000256" key="5">
    <source>
        <dbReference type="ARBA" id="ARBA00023004"/>
    </source>
</evidence>
<dbReference type="Gene3D" id="3.20.20.70">
    <property type="entry name" value="Aldolase class I"/>
    <property type="match status" value="1"/>
</dbReference>
<feature type="domain" description="Radical SAM core" evidence="7">
    <location>
        <begin position="178"/>
        <end position="408"/>
    </location>
</feature>
<comment type="cofactor">
    <cofactor evidence="1">
        <name>[4Fe-4S] cluster</name>
        <dbReference type="ChEBI" id="CHEBI:49883"/>
    </cofactor>
</comment>
<dbReference type="InterPro" id="IPR034457">
    <property type="entry name" value="Organic_radical-activating"/>
</dbReference>
<evidence type="ECO:0000259" key="7">
    <source>
        <dbReference type="PROSITE" id="PS51918"/>
    </source>
</evidence>
<accession>A0A9W6FTK0</accession>
<organism evidence="8 9">
    <name type="scientific">Desulforhabdus amnigena</name>
    <dbReference type="NCBI Taxonomy" id="40218"/>
    <lineage>
        <taxon>Bacteria</taxon>
        <taxon>Pseudomonadati</taxon>
        <taxon>Thermodesulfobacteriota</taxon>
        <taxon>Syntrophobacteria</taxon>
        <taxon>Syntrophobacterales</taxon>
        <taxon>Syntrophobacteraceae</taxon>
        <taxon>Desulforhabdus</taxon>
    </lineage>
</organism>
<dbReference type="PANTHER" id="PTHR30352">
    <property type="entry name" value="PYRUVATE FORMATE-LYASE-ACTIVATING ENZYME"/>
    <property type="match status" value="1"/>
</dbReference>
<dbReference type="EMBL" id="BSDR01000001">
    <property type="protein sequence ID" value="GLI34100.1"/>
    <property type="molecule type" value="Genomic_DNA"/>
</dbReference>
<dbReference type="Pfam" id="PF04055">
    <property type="entry name" value="Radical_SAM"/>
    <property type="match status" value="1"/>
</dbReference>
<keyword evidence="5" id="KW-0408">Iron</keyword>
<dbReference type="InterPro" id="IPR058240">
    <property type="entry name" value="rSAM_sf"/>
</dbReference>
<dbReference type="AlphaFoldDB" id="A0A9W6FTK0"/>
<dbReference type="InterPro" id="IPR006638">
    <property type="entry name" value="Elp3/MiaA/NifB-like_rSAM"/>
</dbReference>
<dbReference type="GO" id="GO:0003824">
    <property type="term" value="F:catalytic activity"/>
    <property type="evidence" value="ECO:0007669"/>
    <property type="project" value="InterPro"/>
</dbReference>
<evidence type="ECO:0000256" key="3">
    <source>
        <dbReference type="ARBA" id="ARBA00022691"/>
    </source>
</evidence>
<keyword evidence="2" id="KW-0004">4Fe-4S</keyword>
<dbReference type="GO" id="GO:0051539">
    <property type="term" value="F:4 iron, 4 sulfur cluster binding"/>
    <property type="evidence" value="ECO:0007669"/>
    <property type="project" value="UniProtKB-KW"/>
</dbReference>
<name>A0A9W6FTK0_9BACT</name>
<dbReference type="SUPFAM" id="SSF102114">
    <property type="entry name" value="Radical SAM enzymes"/>
    <property type="match status" value="1"/>
</dbReference>
<dbReference type="PANTHER" id="PTHR30352:SF5">
    <property type="entry name" value="PYRUVATE FORMATE-LYASE 1-ACTIVATING ENZYME"/>
    <property type="match status" value="1"/>
</dbReference>
<dbReference type="SMART" id="SM00729">
    <property type="entry name" value="Elp3"/>
    <property type="match status" value="1"/>
</dbReference>
<protein>
    <submittedName>
        <fullName evidence="8">Radical SAM protein</fullName>
    </submittedName>
</protein>
<dbReference type="PROSITE" id="PS51918">
    <property type="entry name" value="RADICAL_SAM"/>
    <property type="match status" value="1"/>
</dbReference>
<dbReference type="SFLD" id="SFLDS00029">
    <property type="entry name" value="Radical_SAM"/>
    <property type="match status" value="1"/>
</dbReference>
<evidence type="ECO:0000256" key="2">
    <source>
        <dbReference type="ARBA" id="ARBA00022485"/>
    </source>
</evidence>
<dbReference type="InterPro" id="IPR007197">
    <property type="entry name" value="rSAM"/>
</dbReference>
<dbReference type="SFLD" id="SFLDG01109">
    <property type="entry name" value="Uncharacterised_Radical_SAM_Su"/>
    <property type="match status" value="1"/>
</dbReference>